<keyword evidence="3" id="KW-0813">Transport</keyword>
<keyword evidence="6 9" id="KW-1133">Transmembrane helix</keyword>
<dbReference type="InterPro" id="IPR051629">
    <property type="entry name" value="Sulfite_efflux_TDT"/>
</dbReference>
<dbReference type="EMBL" id="AP025516">
    <property type="protein sequence ID" value="BDD88124.1"/>
    <property type="molecule type" value="Genomic_DNA"/>
</dbReference>
<dbReference type="Pfam" id="PF03595">
    <property type="entry name" value="SLAC1"/>
    <property type="match status" value="1"/>
</dbReference>
<evidence type="ECO:0000313" key="11">
    <source>
        <dbReference type="Proteomes" id="UP000830055"/>
    </source>
</evidence>
<evidence type="ECO:0000256" key="9">
    <source>
        <dbReference type="SAM" id="Phobius"/>
    </source>
</evidence>
<dbReference type="PANTHER" id="PTHR31686">
    <property type="match status" value="1"/>
</dbReference>
<reference evidence="10 11" key="1">
    <citation type="submission" date="2022-01" db="EMBL/GenBank/DDBJ databases">
        <title>Desulfofustis limnae sp. nov., a novel mesophilic sulfate-reducing bacterium isolated from marsh soil.</title>
        <authorList>
            <person name="Watanabe M."/>
            <person name="Takahashi A."/>
            <person name="Kojima H."/>
            <person name="Fukui M."/>
        </authorList>
    </citation>
    <scope>NUCLEOTIDE SEQUENCE [LARGE SCALE GENOMIC DNA]</scope>
    <source>
        <strain evidence="10 11">PPLL</strain>
    </source>
</reference>
<keyword evidence="11" id="KW-1185">Reference proteome</keyword>
<evidence type="ECO:0000256" key="7">
    <source>
        <dbReference type="ARBA" id="ARBA00023136"/>
    </source>
</evidence>
<accession>A0ABN6M9W7</accession>
<organism evidence="10 11">
    <name type="scientific">Desulfofustis limnaeus</name>
    <dbReference type="NCBI Taxonomy" id="2740163"/>
    <lineage>
        <taxon>Bacteria</taxon>
        <taxon>Pseudomonadati</taxon>
        <taxon>Thermodesulfobacteriota</taxon>
        <taxon>Desulfobulbia</taxon>
        <taxon>Desulfobulbales</taxon>
        <taxon>Desulfocapsaceae</taxon>
        <taxon>Desulfofustis</taxon>
    </lineage>
</organism>
<evidence type="ECO:0000256" key="3">
    <source>
        <dbReference type="ARBA" id="ARBA00022448"/>
    </source>
</evidence>
<dbReference type="Gene3D" id="1.50.10.150">
    <property type="entry name" value="Voltage-dependent anion channel"/>
    <property type="match status" value="1"/>
</dbReference>
<feature type="transmembrane region" description="Helical" evidence="9">
    <location>
        <begin position="101"/>
        <end position="122"/>
    </location>
</feature>
<evidence type="ECO:0000256" key="6">
    <source>
        <dbReference type="ARBA" id="ARBA00022989"/>
    </source>
</evidence>
<keyword evidence="5 9" id="KW-0812">Transmembrane</keyword>
<keyword evidence="7 9" id="KW-0472">Membrane</keyword>
<evidence type="ECO:0000256" key="5">
    <source>
        <dbReference type="ARBA" id="ARBA00022692"/>
    </source>
</evidence>
<comment type="subcellular location">
    <subcellularLocation>
        <location evidence="1">Cell membrane</location>
        <topology evidence="1">Multi-pass membrane protein</topology>
    </subcellularLocation>
</comment>
<evidence type="ECO:0000313" key="10">
    <source>
        <dbReference type="EMBL" id="BDD88124.1"/>
    </source>
</evidence>
<feature type="transmembrane region" description="Helical" evidence="9">
    <location>
        <begin position="233"/>
        <end position="254"/>
    </location>
</feature>
<feature type="transmembrane region" description="Helical" evidence="9">
    <location>
        <begin position="304"/>
        <end position="324"/>
    </location>
</feature>
<gene>
    <name evidence="10" type="ORF">DPPLL_24890</name>
</gene>
<keyword evidence="4" id="KW-1003">Cell membrane</keyword>
<dbReference type="CDD" id="cd09319">
    <property type="entry name" value="TDT_like_1"/>
    <property type="match status" value="1"/>
</dbReference>
<dbReference type="Proteomes" id="UP000830055">
    <property type="component" value="Chromosome"/>
</dbReference>
<feature type="transmembrane region" description="Helical" evidence="9">
    <location>
        <begin position="330"/>
        <end position="354"/>
    </location>
</feature>
<feature type="region of interest" description="Disordered" evidence="8">
    <location>
        <begin position="1"/>
        <end position="25"/>
    </location>
</feature>
<feature type="transmembrane region" description="Helical" evidence="9">
    <location>
        <begin position="162"/>
        <end position="186"/>
    </location>
</feature>
<comment type="similarity">
    <text evidence="2">Belongs to the tellurite-resistance/dicarboxylate transporter (TDT) family.</text>
</comment>
<dbReference type="PANTHER" id="PTHR31686:SF1">
    <property type="entry name" value="SULFITE EFFLUX PUMP SSU1"/>
    <property type="match status" value="1"/>
</dbReference>
<evidence type="ECO:0000256" key="2">
    <source>
        <dbReference type="ARBA" id="ARBA00008566"/>
    </source>
</evidence>
<sequence length="371" mass="40814">MAANQGIGNGFVMSPTDKDKQPPRPLQQQLATLHPAYFALVMATGIVAIACHLFAVPILAQILTGINLVAYPTLWVLYGIRLVRYGDRFLNDWSDHGRAPGFFTVVAATGVLGSQLALIHGAMAAASVFWWLCLVLWAICTYAIFTLLTVRDTKPTLAEGINGGWLVAVVATQAVCVLGCTLQGQVLGSRDVALFLLISFWLAGGMLYLWIIGMIFQRYMFFRFSPLDLLPPYWINMGAVAISTLAGALLAGTVADSPLLAPLRPFILGLTLLFWATATWWIPMLVLLGIWRHGLKKVAITYDPLYWGLVFPLGMYCVCTFLLAQELRAFFLIPLSRLFLFIAIGAWLLTFLGVCRRLINGISTLFHSADP</sequence>
<evidence type="ECO:0000256" key="4">
    <source>
        <dbReference type="ARBA" id="ARBA00022475"/>
    </source>
</evidence>
<name>A0ABN6M9W7_9BACT</name>
<evidence type="ECO:0000256" key="8">
    <source>
        <dbReference type="SAM" id="MobiDB-lite"/>
    </source>
</evidence>
<feature type="transmembrane region" description="Helical" evidence="9">
    <location>
        <begin position="192"/>
        <end position="212"/>
    </location>
</feature>
<dbReference type="InterPro" id="IPR004695">
    <property type="entry name" value="SLAC1/Mae1/Ssu1/TehA"/>
</dbReference>
<evidence type="ECO:0000256" key="1">
    <source>
        <dbReference type="ARBA" id="ARBA00004651"/>
    </source>
</evidence>
<protein>
    <submittedName>
        <fullName evidence="10">C4-dicarboxylate transporter</fullName>
    </submittedName>
</protein>
<proteinExistence type="inferred from homology"/>
<feature type="transmembrane region" description="Helical" evidence="9">
    <location>
        <begin position="62"/>
        <end position="80"/>
    </location>
</feature>
<feature type="transmembrane region" description="Helical" evidence="9">
    <location>
        <begin position="36"/>
        <end position="56"/>
    </location>
</feature>
<feature type="transmembrane region" description="Helical" evidence="9">
    <location>
        <begin position="128"/>
        <end position="150"/>
    </location>
</feature>
<dbReference type="InterPro" id="IPR038665">
    <property type="entry name" value="Voltage-dep_anion_channel_sf"/>
</dbReference>
<feature type="transmembrane region" description="Helical" evidence="9">
    <location>
        <begin position="266"/>
        <end position="292"/>
    </location>
</feature>